<gene>
    <name evidence="2" type="ORF">D1970_04950</name>
</gene>
<name>A0A398BBH6_9BACI</name>
<protein>
    <submittedName>
        <fullName evidence="2">DUF2178 domain-containing protein</fullName>
    </submittedName>
</protein>
<dbReference type="Proteomes" id="UP000265816">
    <property type="component" value="Unassembled WGS sequence"/>
</dbReference>
<dbReference type="AlphaFoldDB" id="A0A398BBH6"/>
<keyword evidence="1" id="KW-0472">Membrane</keyword>
<evidence type="ECO:0000313" key="2">
    <source>
        <dbReference type="EMBL" id="RID87519.1"/>
    </source>
</evidence>
<organism evidence="2 3">
    <name type="scientific">Mesobacillus zeae</name>
    <dbReference type="NCBI Taxonomy" id="1917180"/>
    <lineage>
        <taxon>Bacteria</taxon>
        <taxon>Bacillati</taxon>
        <taxon>Bacillota</taxon>
        <taxon>Bacilli</taxon>
        <taxon>Bacillales</taxon>
        <taxon>Bacillaceae</taxon>
        <taxon>Mesobacillus</taxon>
    </lineage>
</organism>
<accession>A0A398BBH6</accession>
<dbReference type="EMBL" id="QWVT01000009">
    <property type="protein sequence ID" value="RID87519.1"/>
    <property type="molecule type" value="Genomic_DNA"/>
</dbReference>
<dbReference type="InterPro" id="IPR019235">
    <property type="entry name" value="DUF2178_TM"/>
</dbReference>
<evidence type="ECO:0000313" key="3">
    <source>
        <dbReference type="Proteomes" id="UP000265816"/>
    </source>
</evidence>
<dbReference type="RefSeq" id="WP_119111779.1">
    <property type="nucleotide sequence ID" value="NZ_CBCSEO010000007.1"/>
</dbReference>
<comment type="caution">
    <text evidence="2">The sequence shown here is derived from an EMBL/GenBank/DDBJ whole genome shotgun (WGS) entry which is preliminary data.</text>
</comment>
<evidence type="ECO:0000256" key="1">
    <source>
        <dbReference type="SAM" id="Phobius"/>
    </source>
</evidence>
<keyword evidence="1" id="KW-0812">Transmembrane</keyword>
<sequence>MKNRFLQLYLCSLAMIIMGGVEINFDYIKANNTEGIYSATLKLVIGAMLLVFAITSHIKFNANRKQLERELSKEYDERDDLIEGKASHFTMSILMIVTFLIMFLLNWISIQTNTALFSIIIMSMVTYPLAKKYYNHFL</sequence>
<feature type="transmembrane region" description="Helical" evidence="1">
    <location>
        <begin position="88"/>
        <end position="108"/>
    </location>
</feature>
<feature type="transmembrane region" description="Helical" evidence="1">
    <location>
        <begin position="114"/>
        <end position="130"/>
    </location>
</feature>
<dbReference type="Pfam" id="PF09946">
    <property type="entry name" value="DUF2178"/>
    <property type="match status" value="1"/>
</dbReference>
<feature type="transmembrane region" description="Helical" evidence="1">
    <location>
        <begin position="35"/>
        <end position="55"/>
    </location>
</feature>
<reference evidence="2 3" key="1">
    <citation type="submission" date="2018-08" db="EMBL/GenBank/DDBJ databases">
        <title>Bacillus jemisoniae sp. nov., Bacillus chryseoplanitiae sp. nov., Bacillus resnikiae sp. nov., and Bacillus frankliniae sp. nov., isolated from Viking spacecraft and associated surfaces.</title>
        <authorList>
            <person name="Seuylemezian A."/>
            <person name="Vaishampayan P."/>
        </authorList>
    </citation>
    <scope>NUCLEOTIDE SEQUENCE [LARGE SCALE GENOMIC DNA]</scope>
    <source>
        <strain evidence="2 3">JJ-247</strain>
    </source>
</reference>
<dbReference type="OrthoDB" id="2083789at2"/>
<proteinExistence type="predicted"/>
<keyword evidence="1" id="KW-1133">Transmembrane helix</keyword>
<keyword evidence="3" id="KW-1185">Reference proteome</keyword>